<dbReference type="EMBL" id="JAEHOE010000013">
    <property type="protein sequence ID" value="KAG2497688.1"/>
    <property type="molecule type" value="Genomic_DNA"/>
</dbReference>
<feature type="compositionally biased region" description="Low complexity" evidence="1">
    <location>
        <begin position="16"/>
        <end position="36"/>
    </location>
</feature>
<proteinExistence type="predicted"/>
<dbReference type="OrthoDB" id="539085at2759"/>
<gene>
    <name evidence="2" type="ORF">HYH03_004425</name>
</gene>
<evidence type="ECO:0000313" key="3">
    <source>
        <dbReference type="Proteomes" id="UP000612055"/>
    </source>
</evidence>
<name>A0A835Y7V2_9CHLO</name>
<organism evidence="2 3">
    <name type="scientific">Edaphochlamys debaryana</name>
    <dbReference type="NCBI Taxonomy" id="47281"/>
    <lineage>
        <taxon>Eukaryota</taxon>
        <taxon>Viridiplantae</taxon>
        <taxon>Chlorophyta</taxon>
        <taxon>core chlorophytes</taxon>
        <taxon>Chlorophyceae</taxon>
        <taxon>CS clade</taxon>
        <taxon>Chlamydomonadales</taxon>
        <taxon>Chlamydomonadales incertae sedis</taxon>
        <taxon>Edaphochlamys</taxon>
    </lineage>
</organism>
<reference evidence="2" key="1">
    <citation type="journal article" date="2020" name="bioRxiv">
        <title>Comparative genomics of Chlamydomonas.</title>
        <authorList>
            <person name="Craig R.J."/>
            <person name="Hasan A.R."/>
            <person name="Ness R.W."/>
            <person name="Keightley P.D."/>
        </authorList>
    </citation>
    <scope>NUCLEOTIDE SEQUENCE</scope>
    <source>
        <strain evidence="2">CCAP 11/70</strain>
    </source>
</reference>
<accession>A0A835Y7V2</accession>
<protein>
    <submittedName>
        <fullName evidence="2">Uncharacterized protein</fullName>
    </submittedName>
</protein>
<sequence>MASLQRTSSAPLARAGSGSLPPVPVPVSRLSRRGSSQHAAPSLSRACSCQALPEEVPSISAFSTPATDPFTSAGRRLQTLLSRVGDGEDEALNQLVEEETPESKLQTATVLGCGVTVASVVICSLMHVDPWGGVGFNAETAAAAGLGLAAALPMALLRRWSWTPAAAKVLPALQDVHDGQFELQRPWLASMGRGQVATLMALEVLPLTALLFPAGQAAIRSGVAMYGQLISGAGLPSQEAYLTGLALMLTAIVCGVGRSLELSVTEEEYDLVQTAAKNADRYYRTVTTDLHTTPADASRAAEAFRFVAAAWLQTKSEASLLAGGITGMDVLLLGCLWAATGNLAAPAIAALAVNGVDMWQLHSLVLKKEERARMASGMGGGKSQGPGSA</sequence>
<feature type="compositionally biased region" description="Polar residues" evidence="1">
    <location>
        <begin position="1"/>
        <end position="10"/>
    </location>
</feature>
<feature type="region of interest" description="Disordered" evidence="1">
    <location>
        <begin position="1"/>
        <end position="39"/>
    </location>
</feature>
<evidence type="ECO:0000256" key="1">
    <source>
        <dbReference type="SAM" id="MobiDB-lite"/>
    </source>
</evidence>
<evidence type="ECO:0000313" key="2">
    <source>
        <dbReference type="EMBL" id="KAG2497688.1"/>
    </source>
</evidence>
<comment type="caution">
    <text evidence="2">The sequence shown here is derived from an EMBL/GenBank/DDBJ whole genome shotgun (WGS) entry which is preliminary data.</text>
</comment>
<keyword evidence="3" id="KW-1185">Reference proteome</keyword>
<dbReference type="AlphaFoldDB" id="A0A835Y7V2"/>
<dbReference type="Proteomes" id="UP000612055">
    <property type="component" value="Unassembled WGS sequence"/>
</dbReference>